<dbReference type="AlphaFoldDB" id="A0A8F6TTK1"/>
<dbReference type="InterPro" id="IPR005025">
    <property type="entry name" value="FMN_Rdtase-like_dom"/>
</dbReference>
<accession>A0A8F6TTK1</accession>
<dbReference type="GO" id="GO:0016491">
    <property type="term" value="F:oxidoreductase activity"/>
    <property type="evidence" value="ECO:0007669"/>
    <property type="project" value="InterPro"/>
</dbReference>
<evidence type="ECO:0000259" key="1">
    <source>
        <dbReference type="Pfam" id="PF03358"/>
    </source>
</evidence>
<proteinExistence type="predicted"/>
<evidence type="ECO:0000313" key="3">
    <source>
        <dbReference type="Proteomes" id="UP000825009"/>
    </source>
</evidence>
<dbReference type="EMBL" id="CP079194">
    <property type="protein sequence ID" value="QXT38233.1"/>
    <property type="molecule type" value="Genomic_DNA"/>
</dbReference>
<evidence type="ECO:0000313" key="2">
    <source>
        <dbReference type="EMBL" id="QXT38233.1"/>
    </source>
</evidence>
<dbReference type="GO" id="GO:0005829">
    <property type="term" value="C:cytosol"/>
    <property type="evidence" value="ECO:0007669"/>
    <property type="project" value="TreeGrafter"/>
</dbReference>
<feature type="domain" description="NADPH-dependent FMN reductase-like" evidence="1">
    <location>
        <begin position="2"/>
        <end position="151"/>
    </location>
</feature>
<protein>
    <submittedName>
        <fullName evidence="2">NAD(P)H-dependent oxidoreductase</fullName>
    </submittedName>
</protein>
<dbReference type="Pfam" id="PF03358">
    <property type="entry name" value="FMN_red"/>
    <property type="match status" value="1"/>
</dbReference>
<sequence>MTRILGISGSLRRGSYNTALLRAAQALMPEGSTLIEGTIAGIPLYNGDDETVHGIPAPVETLKQQIIDADGLLLFSPEYNNSVPGVLKNAMDWASRPSSDMAKVFGAKPIAVVGATPGGFGTILAQDAWLSVFRTLRTRPWHEGRLMVARAGDLFDETGALTDEKMRDRLAAYLAGFTAFARGEKDR</sequence>
<organism evidence="2 3">
    <name type="scientific">Gymnodinialimonas ceratoperidinii</name>
    <dbReference type="NCBI Taxonomy" id="2856823"/>
    <lineage>
        <taxon>Bacteria</taxon>
        <taxon>Pseudomonadati</taxon>
        <taxon>Pseudomonadota</taxon>
        <taxon>Alphaproteobacteria</taxon>
        <taxon>Rhodobacterales</taxon>
        <taxon>Paracoccaceae</taxon>
        <taxon>Gymnodinialimonas</taxon>
    </lineage>
</organism>
<dbReference type="PANTHER" id="PTHR30543:SF21">
    <property type="entry name" value="NAD(P)H-DEPENDENT FMN REDUCTASE LOT6"/>
    <property type="match status" value="1"/>
</dbReference>
<reference evidence="2 3" key="1">
    <citation type="submission" date="2021-07" db="EMBL/GenBank/DDBJ databases">
        <title>A novel Jannaschia species isolated from marine dinoflagellate Ceratoperidinium margalefii.</title>
        <authorList>
            <person name="Jiang Y."/>
            <person name="Li Z."/>
        </authorList>
    </citation>
    <scope>NUCLEOTIDE SEQUENCE [LARGE SCALE GENOMIC DNA]</scope>
    <source>
        <strain evidence="2 3">J12C1-MA-4</strain>
    </source>
</reference>
<dbReference type="Proteomes" id="UP000825009">
    <property type="component" value="Chromosome"/>
</dbReference>
<name>A0A8F6TTK1_9RHOB</name>
<dbReference type="InterPro" id="IPR050712">
    <property type="entry name" value="NAD(P)H-dep_reductase"/>
</dbReference>
<dbReference type="RefSeq" id="WP_219000430.1">
    <property type="nucleotide sequence ID" value="NZ_CP079194.1"/>
</dbReference>
<dbReference type="GO" id="GO:0010181">
    <property type="term" value="F:FMN binding"/>
    <property type="evidence" value="ECO:0007669"/>
    <property type="project" value="TreeGrafter"/>
</dbReference>
<dbReference type="PANTHER" id="PTHR30543">
    <property type="entry name" value="CHROMATE REDUCTASE"/>
    <property type="match status" value="1"/>
</dbReference>
<keyword evidence="3" id="KW-1185">Reference proteome</keyword>
<dbReference type="KEGG" id="gce:KYE46_09735"/>
<gene>
    <name evidence="2" type="ORF">KYE46_09735</name>
</gene>